<proteinExistence type="predicted"/>
<name>A0A1V0S9M0_9VIRU</name>
<gene>
    <name evidence="1" type="ORF">Catovirus_1_398</name>
</gene>
<organism evidence="1">
    <name type="scientific">Catovirus CTV1</name>
    <dbReference type="NCBI Taxonomy" id="1977631"/>
    <lineage>
        <taxon>Viruses</taxon>
        <taxon>Varidnaviria</taxon>
        <taxon>Bamfordvirae</taxon>
        <taxon>Nucleocytoviricota</taxon>
        <taxon>Megaviricetes</taxon>
        <taxon>Imitervirales</taxon>
        <taxon>Mimiviridae</taxon>
        <taxon>Klosneuvirinae</taxon>
        <taxon>Catovirus</taxon>
    </lineage>
</organism>
<dbReference type="EMBL" id="KY684083">
    <property type="protein sequence ID" value="ARF08348.1"/>
    <property type="molecule type" value="Genomic_DNA"/>
</dbReference>
<reference evidence="1" key="1">
    <citation type="journal article" date="2017" name="Science">
        <title>Giant viruses with an expanded complement of translation system components.</title>
        <authorList>
            <person name="Schulz F."/>
            <person name="Yutin N."/>
            <person name="Ivanova N.N."/>
            <person name="Ortega D.R."/>
            <person name="Lee T.K."/>
            <person name="Vierheilig J."/>
            <person name="Daims H."/>
            <person name="Horn M."/>
            <person name="Wagner M."/>
            <person name="Jensen G.J."/>
            <person name="Kyrpides N.C."/>
            <person name="Koonin E.V."/>
            <person name="Woyke T."/>
        </authorList>
    </citation>
    <scope>NUCLEOTIDE SEQUENCE</scope>
    <source>
        <strain evidence="1">CTV1</strain>
    </source>
</reference>
<protein>
    <submittedName>
        <fullName evidence="1">Uncharacterized protein</fullName>
    </submittedName>
</protein>
<sequence length="153" mass="18320">MKYIFSLVCSSGMVTNYGYGTQLNCVNCVNEFFDCDEEDVINYIVFLFRNKCDEKDYNEYKTRRRPRNYMCANNEFLMLFEYLQNNVKFNEIKNDRINTPNIQFDISKNDNKININVHVNDDFMLNVSLMYYKPKSITPYKIFNNDVCIQFGK</sequence>
<accession>A0A1V0S9M0</accession>
<evidence type="ECO:0000313" key="1">
    <source>
        <dbReference type="EMBL" id="ARF08348.1"/>
    </source>
</evidence>